<accession>A0A0G0PWU8</accession>
<dbReference type="Pfam" id="PF01743">
    <property type="entry name" value="PolyA_pol"/>
    <property type="match status" value="1"/>
</dbReference>
<sequence>MKLPEEVQNIIKKLQDSGFEGYAVGGCVRDLLLGKEPKDWDITTNAKPEEIQNIFPEHVYENTFGTVAVKTGSEKSELTLVEVTPYRIEGKYTDKRHPDDVKFADKLEDDLSRRDFTVNALAMDIDGKIIDLFDGKKDLKSKTIRTVGEPEERFNEDALRLLRAVRFATILDFKIEKKTLEAVTKNSDWLIAISKERIRDEFVKIINSDNAYDGIVLLNETGLLKHIVPELLEGIGVGQNLHHIYTVWEHNLLALKYAVSKNYSLEVRLGSLFHDIGKPQTKRGDGKHSTFYGHDVVGARITAEVMDRLKFPKETAEKVIKLVRYHLFYYNVDEVTESSVRRLLVNVGPENMSDLIKIREADRIGSGTPKAVPYKLRHLQYIIDKVSHDPISVKMLKVGGEDVIKELKTQPGPKVGLILNYLLAEVIDDPSKNTKEYLEQRIHELDKESPEELKKSLEKIEKAIEEEEKERMKKYYV</sequence>
<comment type="similarity">
    <text evidence="8">Belongs to the tRNA nucleotidyltransferase/poly(A) polymerase family.</text>
</comment>
<dbReference type="InterPro" id="IPR006675">
    <property type="entry name" value="HDIG_dom"/>
</dbReference>
<protein>
    <submittedName>
        <fullName evidence="10">PolyA polymerase</fullName>
    </submittedName>
</protein>
<name>A0A0G0PWU8_YANXG</name>
<comment type="caution">
    <text evidence="10">The sequence shown here is derived from an EMBL/GenBank/DDBJ whole genome shotgun (WGS) entry which is preliminary data.</text>
</comment>
<evidence type="ECO:0000256" key="1">
    <source>
        <dbReference type="ARBA" id="ARBA00001946"/>
    </source>
</evidence>
<evidence type="ECO:0000256" key="3">
    <source>
        <dbReference type="ARBA" id="ARBA00022694"/>
    </source>
</evidence>
<dbReference type="Gene3D" id="1.10.246.80">
    <property type="match status" value="1"/>
</dbReference>
<evidence type="ECO:0000259" key="9">
    <source>
        <dbReference type="PROSITE" id="PS51831"/>
    </source>
</evidence>
<dbReference type="Pfam" id="PF12627">
    <property type="entry name" value="PolyA_pol_RNAbd"/>
    <property type="match status" value="1"/>
</dbReference>
<dbReference type="SUPFAM" id="SSF81301">
    <property type="entry name" value="Nucleotidyltransferase"/>
    <property type="match status" value="1"/>
</dbReference>
<dbReference type="Gene3D" id="1.10.3090.10">
    <property type="entry name" value="cca-adding enzyme, domain 2"/>
    <property type="match status" value="1"/>
</dbReference>
<dbReference type="Proteomes" id="UP000034845">
    <property type="component" value="Unassembled WGS sequence"/>
</dbReference>
<dbReference type="GO" id="GO:0000166">
    <property type="term" value="F:nucleotide binding"/>
    <property type="evidence" value="ECO:0007669"/>
    <property type="project" value="UniProtKB-KW"/>
</dbReference>
<keyword evidence="8" id="KW-0694">RNA-binding</keyword>
<dbReference type="NCBIfam" id="TIGR00277">
    <property type="entry name" value="HDIG"/>
    <property type="match status" value="1"/>
</dbReference>
<keyword evidence="4" id="KW-0548">Nucleotidyltransferase</keyword>
<dbReference type="PROSITE" id="PS51831">
    <property type="entry name" value="HD"/>
    <property type="match status" value="1"/>
</dbReference>
<keyword evidence="2 8" id="KW-0808">Transferase</keyword>
<keyword evidence="7" id="KW-0460">Magnesium</keyword>
<dbReference type="PATRIC" id="fig|1619019.3.peg.96"/>
<dbReference type="InterPro" id="IPR050264">
    <property type="entry name" value="Bact_CCA-adding_enz_type3_sf"/>
</dbReference>
<dbReference type="PANTHER" id="PTHR46173:SF1">
    <property type="entry name" value="CCA TRNA NUCLEOTIDYLTRANSFERASE 1, MITOCHONDRIAL"/>
    <property type="match status" value="1"/>
</dbReference>
<dbReference type="EMBL" id="LBWF01000001">
    <property type="protein sequence ID" value="KKR02615.1"/>
    <property type="molecule type" value="Genomic_DNA"/>
</dbReference>
<evidence type="ECO:0000256" key="7">
    <source>
        <dbReference type="ARBA" id="ARBA00022842"/>
    </source>
</evidence>
<gene>
    <name evidence="10" type="ORF">UT29_C0001G0095</name>
</gene>
<dbReference type="CDD" id="cd05398">
    <property type="entry name" value="NT_ClassII-CCAase"/>
    <property type="match status" value="1"/>
</dbReference>
<evidence type="ECO:0000256" key="4">
    <source>
        <dbReference type="ARBA" id="ARBA00022695"/>
    </source>
</evidence>
<evidence type="ECO:0000256" key="6">
    <source>
        <dbReference type="ARBA" id="ARBA00022741"/>
    </source>
</evidence>
<evidence type="ECO:0000313" key="11">
    <source>
        <dbReference type="Proteomes" id="UP000034845"/>
    </source>
</evidence>
<evidence type="ECO:0000313" key="10">
    <source>
        <dbReference type="EMBL" id="KKR02615.1"/>
    </source>
</evidence>
<dbReference type="Pfam" id="PF01966">
    <property type="entry name" value="HD"/>
    <property type="match status" value="1"/>
</dbReference>
<proteinExistence type="inferred from homology"/>
<dbReference type="GO" id="GO:0008033">
    <property type="term" value="P:tRNA processing"/>
    <property type="evidence" value="ECO:0007669"/>
    <property type="project" value="UniProtKB-KW"/>
</dbReference>
<dbReference type="SUPFAM" id="SSF81891">
    <property type="entry name" value="Poly A polymerase C-terminal region-like"/>
    <property type="match status" value="1"/>
</dbReference>
<dbReference type="GO" id="GO:0000049">
    <property type="term" value="F:tRNA binding"/>
    <property type="evidence" value="ECO:0007669"/>
    <property type="project" value="TreeGrafter"/>
</dbReference>
<dbReference type="PANTHER" id="PTHR46173">
    <property type="entry name" value="CCA TRNA NUCLEOTIDYLTRANSFERASE 1, MITOCHONDRIAL"/>
    <property type="match status" value="1"/>
</dbReference>
<dbReference type="AlphaFoldDB" id="A0A0G0PWU8"/>
<evidence type="ECO:0000256" key="5">
    <source>
        <dbReference type="ARBA" id="ARBA00022723"/>
    </source>
</evidence>
<dbReference type="InterPro" id="IPR032828">
    <property type="entry name" value="PolyA_RNA-bd"/>
</dbReference>
<keyword evidence="6" id="KW-0547">Nucleotide-binding</keyword>
<evidence type="ECO:0000256" key="2">
    <source>
        <dbReference type="ARBA" id="ARBA00022679"/>
    </source>
</evidence>
<organism evidence="10 11">
    <name type="scientific">Yanofskybacteria sp. (strain GW2011_GWA1_39_13)</name>
    <dbReference type="NCBI Taxonomy" id="1619019"/>
    <lineage>
        <taxon>Bacteria</taxon>
        <taxon>Candidatus Yanofskyibacteriota</taxon>
    </lineage>
</organism>
<dbReference type="InterPro" id="IPR002646">
    <property type="entry name" value="PolA_pol_head_dom"/>
</dbReference>
<feature type="domain" description="HD" evidence="9">
    <location>
        <begin position="247"/>
        <end position="367"/>
    </location>
</feature>
<dbReference type="GO" id="GO:0016779">
    <property type="term" value="F:nucleotidyltransferase activity"/>
    <property type="evidence" value="ECO:0007669"/>
    <property type="project" value="UniProtKB-KW"/>
</dbReference>
<dbReference type="InterPro" id="IPR003607">
    <property type="entry name" value="HD/PDEase_dom"/>
</dbReference>
<dbReference type="InterPro" id="IPR043519">
    <property type="entry name" value="NT_sf"/>
</dbReference>
<keyword evidence="3" id="KW-0819">tRNA processing</keyword>
<dbReference type="InterPro" id="IPR006674">
    <property type="entry name" value="HD_domain"/>
</dbReference>
<keyword evidence="5" id="KW-0479">Metal-binding</keyword>
<dbReference type="Gene3D" id="3.30.460.10">
    <property type="entry name" value="Beta Polymerase, domain 2"/>
    <property type="match status" value="1"/>
</dbReference>
<dbReference type="CDD" id="cd00077">
    <property type="entry name" value="HDc"/>
    <property type="match status" value="1"/>
</dbReference>
<comment type="cofactor">
    <cofactor evidence="1">
        <name>Mg(2+)</name>
        <dbReference type="ChEBI" id="CHEBI:18420"/>
    </cofactor>
</comment>
<dbReference type="GO" id="GO:0046872">
    <property type="term" value="F:metal ion binding"/>
    <property type="evidence" value="ECO:0007669"/>
    <property type="project" value="UniProtKB-KW"/>
</dbReference>
<evidence type="ECO:0000256" key="8">
    <source>
        <dbReference type="RuleBase" id="RU003953"/>
    </source>
</evidence>
<reference evidence="10 11" key="1">
    <citation type="journal article" date="2015" name="Nature">
        <title>rRNA introns, odd ribosomes, and small enigmatic genomes across a large radiation of phyla.</title>
        <authorList>
            <person name="Brown C.T."/>
            <person name="Hug L.A."/>
            <person name="Thomas B.C."/>
            <person name="Sharon I."/>
            <person name="Castelle C.J."/>
            <person name="Singh A."/>
            <person name="Wilkins M.J."/>
            <person name="Williams K.H."/>
            <person name="Banfield J.F."/>
        </authorList>
    </citation>
    <scope>NUCLEOTIDE SEQUENCE [LARGE SCALE GENOMIC DNA]</scope>
    <source>
        <strain evidence="11">GW2011_GWA1_39_13</strain>
    </source>
</reference>